<dbReference type="GO" id="GO:0051604">
    <property type="term" value="P:protein maturation"/>
    <property type="evidence" value="ECO:0007669"/>
    <property type="project" value="UniProtKB-UniRule"/>
</dbReference>
<dbReference type="PANTHER" id="PTHR36566:SF1">
    <property type="entry name" value="PYRIDINIUM-3,5-BISTHIOCARBOXYLIC ACID MONONUCLEOTIDE NICKEL INSERTION PROTEIN"/>
    <property type="match status" value="1"/>
</dbReference>
<comment type="catalytic activity">
    <reaction evidence="2">
        <text>Ni(II)-pyridinium-3,5-bisthiocarboxylate mononucleotide = pyridinium-3,5-bisthiocarboxylate mononucleotide + Ni(2+)</text>
        <dbReference type="Rhea" id="RHEA:54784"/>
        <dbReference type="ChEBI" id="CHEBI:49786"/>
        <dbReference type="ChEBI" id="CHEBI:137372"/>
        <dbReference type="ChEBI" id="CHEBI:137373"/>
        <dbReference type="EC" id="4.99.1.12"/>
    </reaction>
</comment>
<sequence>MIGWLDATAGASGDMLLGALLDVGVPLDVVARAVSAVAPEAVALEPERATRGGLRATRCRVVVADSTTARSWADVRALLAAAPLEPAVRALASATFGRLATAEAAVHGTSADEVHFHEVGALDAIADVVGTCAGFVHLDLAEVVLSPVGVGSGRVGAAHGSLPVPVPAVVALLRGHPSAAGPGAHESCTPTGAALLTTVATAAGAQPPMVVERVGLGAGGRDPASHPNVVRLLLGHPVAVEAPAPGGGRTGPAVVLETNVDDLDPRLWPGVLAALLAAGASDAWLTPVVMKKGRPAHTLAVLAAPEAVPAVRRTVFEQTSTIGLREVVVAKTALDREERTVAVAGHTVRVKVALLEGRAVNAQPEYDDVAAVAAATGRTARDVLADAAAAARAFLDRPGGGRTGGPAAGD</sequence>
<dbReference type="PANTHER" id="PTHR36566">
    <property type="entry name" value="NICKEL INSERTION PROTEIN-RELATED"/>
    <property type="match status" value="1"/>
</dbReference>
<accession>A0A6J4LHW3</accession>
<name>A0A6J4LHW3_9ACTN</name>
<dbReference type="Gene3D" id="3.30.70.1380">
    <property type="entry name" value="Transcriptional regulatory protein pf0864 domain like"/>
    <property type="match status" value="1"/>
</dbReference>
<dbReference type="EC" id="4.99.1.12" evidence="2"/>
<gene>
    <name evidence="2" type="primary">larC</name>
    <name evidence="3" type="ORF">AVDCRST_MAG36-987</name>
</gene>
<organism evidence="3">
    <name type="scientific">uncultured Nocardioidaceae bacterium</name>
    <dbReference type="NCBI Taxonomy" id="253824"/>
    <lineage>
        <taxon>Bacteria</taxon>
        <taxon>Bacillati</taxon>
        <taxon>Actinomycetota</taxon>
        <taxon>Actinomycetes</taxon>
        <taxon>Propionibacteriales</taxon>
        <taxon>Nocardioidaceae</taxon>
        <taxon>environmental samples</taxon>
    </lineage>
</organism>
<keyword evidence="2" id="KW-0456">Lyase</keyword>
<comment type="similarity">
    <text evidence="2">Belongs to the LarC family.</text>
</comment>
<dbReference type="GO" id="GO:0016151">
    <property type="term" value="F:nickel cation binding"/>
    <property type="evidence" value="ECO:0007669"/>
    <property type="project" value="UniProtKB-UniRule"/>
</dbReference>
<dbReference type="AlphaFoldDB" id="A0A6J4LHW3"/>
<dbReference type="NCBIfam" id="TIGR00299">
    <property type="entry name" value="nickel pincer cofactor biosynthesis protein LarC"/>
    <property type="match status" value="1"/>
</dbReference>
<dbReference type="GO" id="GO:0016829">
    <property type="term" value="F:lyase activity"/>
    <property type="evidence" value="ECO:0007669"/>
    <property type="project" value="UniProtKB-UniRule"/>
</dbReference>
<dbReference type="Gene3D" id="3.10.20.300">
    <property type="entry name" value="mk0293 like domain"/>
    <property type="match status" value="1"/>
</dbReference>
<reference evidence="3" key="1">
    <citation type="submission" date="2020-02" db="EMBL/GenBank/DDBJ databases">
        <authorList>
            <person name="Meier V. D."/>
        </authorList>
    </citation>
    <scope>NUCLEOTIDE SEQUENCE</scope>
    <source>
        <strain evidence="3">AVDCRST_MAG36</strain>
    </source>
</reference>
<proteinExistence type="inferred from homology"/>
<comment type="function">
    <text evidence="2">Involved in the biosynthesis of a nickel-pincer cofactor ((SCS)Ni(II) pincer complex). Binds Ni(2+), and functions in nickel delivery to pyridinium-3,5-bisthiocarboxylic acid mononucleotide (P2TMN), to form the mature cofactor. Is thus probably required for the activation of nickel-pincer cofactor-dependent enzymes.</text>
</comment>
<dbReference type="InterPro" id="IPR002822">
    <property type="entry name" value="Ni_insertion"/>
</dbReference>
<dbReference type="Pfam" id="PF01969">
    <property type="entry name" value="Ni_insertion"/>
    <property type="match status" value="1"/>
</dbReference>
<keyword evidence="1 2" id="KW-0533">Nickel</keyword>
<evidence type="ECO:0000256" key="2">
    <source>
        <dbReference type="HAMAP-Rule" id="MF_01074"/>
    </source>
</evidence>
<evidence type="ECO:0000256" key="1">
    <source>
        <dbReference type="ARBA" id="ARBA00022596"/>
    </source>
</evidence>
<dbReference type="EMBL" id="CADCUH010000061">
    <property type="protein sequence ID" value="CAA9332230.1"/>
    <property type="molecule type" value="Genomic_DNA"/>
</dbReference>
<evidence type="ECO:0000313" key="3">
    <source>
        <dbReference type="EMBL" id="CAA9332230.1"/>
    </source>
</evidence>
<dbReference type="HAMAP" id="MF_01074">
    <property type="entry name" value="LarC"/>
    <property type="match status" value="1"/>
</dbReference>
<protein>
    <recommendedName>
        <fullName evidence="2">Pyridinium-3,5-bisthiocarboxylic acid mononucleotide nickel insertion protein</fullName>
        <shortName evidence="2">P2TMN nickel insertion protein</shortName>
        <ecNumber evidence="2">4.99.1.12</ecNumber>
    </recommendedName>
    <alternativeName>
        <fullName evidence="2">Nickel-pincer cofactor biosynthesis protein LarC</fullName>
    </alternativeName>
</protein>